<evidence type="ECO:0000256" key="1">
    <source>
        <dbReference type="SAM" id="MobiDB-lite"/>
    </source>
</evidence>
<evidence type="ECO:0000313" key="2">
    <source>
        <dbReference type="EMBL" id="MFC5654606.1"/>
    </source>
</evidence>
<proteinExistence type="predicted"/>
<dbReference type="EMBL" id="JBHSOE010000004">
    <property type="protein sequence ID" value="MFC5654606.1"/>
    <property type="molecule type" value="Genomic_DNA"/>
</dbReference>
<feature type="compositionally biased region" description="Basic and acidic residues" evidence="1">
    <location>
        <begin position="380"/>
        <end position="390"/>
    </location>
</feature>
<evidence type="ECO:0000313" key="3">
    <source>
        <dbReference type="Proteomes" id="UP001596065"/>
    </source>
</evidence>
<protein>
    <submittedName>
        <fullName evidence="2">DUF3987 domain-containing protein</fullName>
    </submittedName>
</protein>
<reference evidence="3" key="1">
    <citation type="journal article" date="2019" name="Int. J. Syst. Evol. Microbiol.">
        <title>The Global Catalogue of Microorganisms (GCM) 10K type strain sequencing project: providing services to taxonomists for standard genome sequencing and annotation.</title>
        <authorList>
            <consortium name="The Broad Institute Genomics Platform"/>
            <consortium name="The Broad Institute Genome Sequencing Center for Infectious Disease"/>
            <person name="Wu L."/>
            <person name="Ma J."/>
        </authorList>
    </citation>
    <scope>NUCLEOTIDE SEQUENCE [LARGE SCALE GENOMIC DNA]</scope>
    <source>
        <strain evidence="3">KCTC 5701</strain>
    </source>
</reference>
<comment type="caution">
    <text evidence="2">The sequence shown here is derived from an EMBL/GenBank/DDBJ whole genome shotgun (WGS) entry which is preliminary data.</text>
</comment>
<organism evidence="2 3">
    <name type="scientific">Streptomyces nogalater</name>
    <dbReference type="NCBI Taxonomy" id="38314"/>
    <lineage>
        <taxon>Bacteria</taxon>
        <taxon>Bacillati</taxon>
        <taxon>Actinomycetota</taxon>
        <taxon>Actinomycetes</taxon>
        <taxon>Kitasatosporales</taxon>
        <taxon>Streptomycetaceae</taxon>
        <taxon>Streptomyces</taxon>
    </lineage>
</organism>
<feature type="region of interest" description="Disordered" evidence="1">
    <location>
        <begin position="357"/>
        <end position="390"/>
    </location>
</feature>
<gene>
    <name evidence="2" type="ORF">ACFP3J_03750</name>
</gene>
<keyword evidence="3" id="KW-1185">Reference proteome</keyword>
<sequence length="390" mass="42487">MASLSMWSAAIGGTVKVSSRGSARPVLLWSALVAGTGRGKGTALRAAHHVVDKALGRFIATHTTSGITSGASMVNHLWEQQEATAETEHGRDVRAFVCEEEWSEVLRRVKRDASFTTKLRTAWDGATLRNTTKDQAQEVRDLAMVLHCHVTPSDWTKYVGESEAAGGSYNRILPFLLGSVPLLDDDRVSLPEVDGRDLADAYGWATARPRVITLAEDARPLWRIVRRYARILGETLPEGQAVFIERTAEQTLRVAACLAASECSEHITEEMLSAAFTLVRRSVQDAVRITKGATSPKVKRQPLSLEDKVRARIEMHGGRATSSQVLPYVGATAAEVKALAGIVVTVERAGKTGRPATVFSLRDDTSRHAAPQPARTYSNENRDTSRHAEA</sequence>
<accession>A0ABW0W8X0</accession>
<dbReference type="Pfam" id="PF13148">
    <property type="entry name" value="DUF3987"/>
    <property type="match status" value="1"/>
</dbReference>
<name>A0ABW0W8X0_STRNO</name>
<dbReference type="InterPro" id="IPR025048">
    <property type="entry name" value="DUF3987"/>
</dbReference>
<dbReference type="Proteomes" id="UP001596065">
    <property type="component" value="Unassembled WGS sequence"/>
</dbReference>